<feature type="region of interest" description="Disordered" evidence="7">
    <location>
        <begin position="1"/>
        <end position="69"/>
    </location>
</feature>
<proteinExistence type="inferred from homology"/>
<dbReference type="GO" id="GO:0000110">
    <property type="term" value="C:nucleotide-excision repair factor 1 complex"/>
    <property type="evidence" value="ECO:0007669"/>
    <property type="project" value="TreeGrafter"/>
</dbReference>
<evidence type="ECO:0000259" key="8">
    <source>
        <dbReference type="Pfam" id="PF03834"/>
    </source>
</evidence>
<feature type="region of interest" description="Disordered" evidence="7">
    <location>
        <begin position="333"/>
        <end position="377"/>
    </location>
</feature>
<keyword evidence="10" id="KW-1185">Reference proteome</keyword>
<organism evidence="9 10">
    <name type="scientific">Massariosphaeria phaeospora</name>
    <dbReference type="NCBI Taxonomy" id="100035"/>
    <lineage>
        <taxon>Eukaryota</taxon>
        <taxon>Fungi</taxon>
        <taxon>Dikarya</taxon>
        <taxon>Ascomycota</taxon>
        <taxon>Pezizomycotina</taxon>
        <taxon>Dothideomycetes</taxon>
        <taxon>Pleosporomycetidae</taxon>
        <taxon>Pleosporales</taxon>
        <taxon>Pleosporales incertae sedis</taxon>
        <taxon>Massariosphaeria</taxon>
    </lineage>
</organism>
<dbReference type="Gene3D" id="3.40.50.10130">
    <property type="match status" value="1"/>
</dbReference>
<keyword evidence="4" id="KW-0238">DNA-binding</keyword>
<keyword evidence="6" id="KW-0539">Nucleus</keyword>
<dbReference type="SUPFAM" id="SSF47781">
    <property type="entry name" value="RuvA domain 2-like"/>
    <property type="match status" value="1"/>
</dbReference>
<keyword evidence="3" id="KW-0227">DNA damage</keyword>
<dbReference type="SUPFAM" id="SSF52980">
    <property type="entry name" value="Restriction endonuclease-like"/>
    <property type="match status" value="1"/>
</dbReference>
<evidence type="ECO:0000313" key="10">
    <source>
        <dbReference type="Proteomes" id="UP000481861"/>
    </source>
</evidence>
<dbReference type="InterPro" id="IPR047260">
    <property type="entry name" value="ERCC1-like_central_dom"/>
</dbReference>
<dbReference type="GO" id="GO:0006302">
    <property type="term" value="P:double-strand break repair"/>
    <property type="evidence" value="ECO:0007669"/>
    <property type="project" value="UniProtKB-ARBA"/>
</dbReference>
<dbReference type="Pfam" id="PF03834">
    <property type="entry name" value="Rad10"/>
    <property type="match status" value="1"/>
</dbReference>
<comment type="caution">
    <text evidence="9">The sequence shown here is derived from an EMBL/GenBank/DDBJ whole genome shotgun (WGS) entry which is preliminary data.</text>
</comment>
<dbReference type="CDD" id="cd22325">
    <property type="entry name" value="ERCC1_C-like"/>
    <property type="match status" value="1"/>
</dbReference>
<gene>
    <name evidence="9" type="ORF">BDV95DRAFT_547126</name>
</gene>
<dbReference type="NCBIfam" id="TIGR00597">
    <property type="entry name" value="rad10"/>
    <property type="match status" value="1"/>
</dbReference>
<evidence type="ECO:0000256" key="4">
    <source>
        <dbReference type="ARBA" id="ARBA00023125"/>
    </source>
</evidence>
<evidence type="ECO:0000256" key="6">
    <source>
        <dbReference type="ARBA" id="ARBA00023242"/>
    </source>
</evidence>
<feature type="compositionally biased region" description="Low complexity" evidence="7">
    <location>
        <begin position="13"/>
        <end position="45"/>
    </location>
</feature>
<dbReference type="InterPro" id="IPR010994">
    <property type="entry name" value="RuvA_2-like"/>
</dbReference>
<feature type="compositionally biased region" description="Basic and acidic residues" evidence="7">
    <location>
        <begin position="352"/>
        <end position="371"/>
    </location>
</feature>
<dbReference type="GO" id="GO:0070914">
    <property type="term" value="P:UV-damage excision repair"/>
    <property type="evidence" value="ECO:0007669"/>
    <property type="project" value="TreeGrafter"/>
</dbReference>
<evidence type="ECO:0000256" key="1">
    <source>
        <dbReference type="ARBA" id="ARBA00004123"/>
    </source>
</evidence>
<dbReference type="Proteomes" id="UP000481861">
    <property type="component" value="Unassembled WGS sequence"/>
</dbReference>
<dbReference type="InterPro" id="IPR011335">
    <property type="entry name" value="Restrct_endonuc-II-like"/>
</dbReference>
<evidence type="ECO:0000313" key="9">
    <source>
        <dbReference type="EMBL" id="KAF2869862.1"/>
    </source>
</evidence>
<feature type="domain" description="ERCC1-like central" evidence="8">
    <location>
        <begin position="63"/>
        <end position="176"/>
    </location>
</feature>
<protein>
    <recommendedName>
        <fullName evidence="8">ERCC1-like central domain-containing protein</fullName>
    </recommendedName>
</protein>
<dbReference type="AlphaFoldDB" id="A0A7C8MCJ3"/>
<keyword evidence="5" id="KW-0234">DNA repair</keyword>
<accession>A0A7C8MCJ3</accession>
<comment type="subcellular location">
    <subcellularLocation>
        <location evidence="1">Nucleus</location>
    </subcellularLocation>
</comment>
<dbReference type="PANTHER" id="PTHR12749">
    <property type="entry name" value="EXCISION REPAIR CROSS-COMPLEMENTING 1 ERCC1"/>
    <property type="match status" value="1"/>
</dbReference>
<dbReference type="EMBL" id="JAADJZ010000015">
    <property type="protein sequence ID" value="KAF2869862.1"/>
    <property type="molecule type" value="Genomic_DNA"/>
</dbReference>
<evidence type="ECO:0000256" key="7">
    <source>
        <dbReference type="SAM" id="MobiDB-lite"/>
    </source>
</evidence>
<name>A0A7C8MCJ3_9PLEO</name>
<dbReference type="GO" id="GO:0003684">
    <property type="term" value="F:damaged DNA binding"/>
    <property type="evidence" value="ECO:0007669"/>
    <property type="project" value="InterPro"/>
</dbReference>
<dbReference type="GO" id="GO:0003697">
    <property type="term" value="F:single-stranded DNA binding"/>
    <property type="evidence" value="ECO:0007669"/>
    <property type="project" value="TreeGrafter"/>
</dbReference>
<dbReference type="InterPro" id="IPR004579">
    <property type="entry name" value="ERCC1/RAD10/SWI10"/>
</dbReference>
<dbReference type="GO" id="GO:0006312">
    <property type="term" value="P:mitotic recombination"/>
    <property type="evidence" value="ECO:0007669"/>
    <property type="project" value="TreeGrafter"/>
</dbReference>
<comment type="similarity">
    <text evidence="2">Belongs to the ERCC1/RAD10/SWI10 family.</text>
</comment>
<sequence length="803" mass="89012">MDDAGPRAPLPAPQAAAAASALPAQTTRSAAEPPTTTATAAANAPKVQQPKPQALPSRSGPSSILVSPRQKGNPILNGVRAAAWEYSDIPADYVLGATTCALFLSLKYHRLHPEYIYNRIRDLKGQYNLRILLVMVDIENHEESLRELSKTSLINNVTIMLCWSAQEAGRYLELFKTFEHAAPTGIRAQQSTSYSDKMVEFITVPRSINKTDAIGLVSNFGSIRTAVNAGPEEVGLIAGWGEKKVQRWCNSVREPFRIKKAAKRGVARDDSRTIHASVVPRTEAQSQMPYENDTILSAHFEADNTAPAAAATAEADADKRPSHRLAEDMSAFGLSDDQQEAMQTATAANKAGTKDPRSESRKSADKPKDGDGDGDMSEGILAALSKLRQHRVDLKSVRSVCTSVYATASSDLFRSVVACARYQALGALQKISLHSSYAASVKEIIFDGSVYLEELATHENEYDRAARIPELQHVDPWHKHQRYKHYQALYREQEEMRTDGILLHTVSKALDWMPNVSSVVYSPGPRNVPVEAKLMKDLVPRGSAHHNRSYHSHGDLGLLDLYGFYDIVGAICMSQYTGIREFHAEFPESNGAGTKFTLDMFTLPNPTHLEAAKFFFSRLNTIVLKFAINSEQGGLRNLNTLLSEAKDLQHMTMHFDLSWSHRNISQLDNYGRALPRLILGGIWSKLCSLSLKGILTDEQQMMQVISRHKDTLASISLKYCVIASGTWANIMDEVLYNTSITSFILDHVQEEFVGVRRVSHMPAAERSSWQYEGQLRLNSNGDRYLDEPDGASSVYRSRSFVQV</sequence>
<dbReference type="FunFam" id="3.40.50.10130:FF:000001">
    <property type="entry name" value="DNA excision repair protein ERCC-1"/>
    <property type="match status" value="1"/>
</dbReference>
<dbReference type="PANTHER" id="PTHR12749:SF0">
    <property type="entry name" value="DNA EXCISION REPAIR PROTEIN ERCC-1"/>
    <property type="match status" value="1"/>
</dbReference>
<dbReference type="OrthoDB" id="10262814at2759"/>
<evidence type="ECO:0000256" key="2">
    <source>
        <dbReference type="ARBA" id="ARBA00008283"/>
    </source>
</evidence>
<dbReference type="Gene3D" id="1.10.150.20">
    <property type="entry name" value="5' to 3' exonuclease, C-terminal subdomain"/>
    <property type="match status" value="1"/>
</dbReference>
<evidence type="ECO:0000256" key="3">
    <source>
        <dbReference type="ARBA" id="ARBA00022763"/>
    </source>
</evidence>
<evidence type="ECO:0000256" key="5">
    <source>
        <dbReference type="ARBA" id="ARBA00023204"/>
    </source>
</evidence>
<reference evidence="9 10" key="1">
    <citation type="submission" date="2020-01" db="EMBL/GenBank/DDBJ databases">
        <authorList>
            <consortium name="DOE Joint Genome Institute"/>
            <person name="Haridas S."/>
            <person name="Albert R."/>
            <person name="Binder M."/>
            <person name="Bloem J."/>
            <person name="Labutti K."/>
            <person name="Salamov A."/>
            <person name="Andreopoulos B."/>
            <person name="Baker S.E."/>
            <person name="Barry K."/>
            <person name="Bills G."/>
            <person name="Bluhm B.H."/>
            <person name="Cannon C."/>
            <person name="Castanera R."/>
            <person name="Culley D.E."/>
            <person name="Daum C."/>
            <person name="Ezra D."/>
            <person name="Gonzalez J.B."/>
            <person name="Henrissat B."/>
            <person name="Kuo A."/>
            <person name="Liang C."/>
            <person name="Lipzen A."/>
            <person name="Lutzoni F."/>
            <person name="Magnuson J."/>
            <person name="Mondo S."/>
            <person name="Nolan M."/>
            <person name="Ohm R."/>
            <person name="Pangilinan J."/>
            <person name="Park H.-J.H."/>
            <person name="Ramirez L."/>
            <person name="Alfaro M."/>
            <person name="Sun H."/>
            <person name="Tritt A."/>
            <person name="Yoshinaga Y."/>
            <person name="Zwiers L.-H.L."/>
            <person name="Turgeon B.G."/>
            <person name="Goodwin S.B."/>
            <person name="Spatafora J.W."/>
            <person name="Crous P.W."/>
            <person name="Grigoriev I.V."/>
        </authorList>
    </citation>
    <scope>NUCLEOTIDE SEQUENCE [LARGE SCALE GENOMIC DNA]</scope>
    <source>
        <strain evidence="9 10">CBS 611.86</strain>
    </source>
</reference>
<feature type="region of interest" description="Disordered" evidence="7">
    <location>
        <begin position="263"/>
        <end position="289"/>
    </location>
</feature>
<dbReference type="GO" id="GO:0070522">
    <property type="term" value="C:ERCC4-ERCC1 complex"/>
    <property type="evidence" value="ECO:0007669"/>
    <property type="project" value="TreeGrafter"/>
</dbReference>